<sequence>MVWRSSPPRDLRILSAEGRGCSGFTALSRPPFCVAAAAKLSGGVFQEISTPKRSAAVPTCAVYSLIASLQFLRPPVVIMARFKLRVWIVARGCRITPHLLMFRFVLLLSPLLAKCLSPLCHSMDGARVLTSPGPSCLLRRGPRLRRVHCSVAAAILGRGSR</sequence>
<name>A0AAV7UMT5_PLEWA</name>
<dbReference type="Proteomes" id="UP001066276">
    <property type="component" value="Chromosome 3_1"/>
</dbReference>
<organism evidence="1 2">
    <name type="scientific">Pleurodeles waltl</name>
    <name type="common">Iberian ribbed newt</name>
    <dbReference type="NCBI Taxonomy" id="8319"/>
    <lineage>
        <taxon>Eukaryota</taxon>
        <taxon>Metazoa</taxon>
        <taxon>Chordata</taxon>
        <taxon>Craniata</taxon>
        <taxon>Vertebrata</taxon>
        <taxon>Euteleostomi</taxon>
        <taxon>Amphibia</taxon>
        <taxon>Batrachia</taxon>
        <taxon>Caudata</taxon>
        <taxon>Salamandroidea</taxon>
        <taxon>Salamandridae</taxon>
        <taxon>Pleurodelinae</taxon>
        <taxon>Pleurodeles</taxon>
    </lineage>
</organism>
<accession>A0AAV7UMT5</accession>
<dbReference type="AlphaFoldDB" id="A0AAV7UMT5"/>
<keyword evidence="2" id="KW-1185">Reference proteome</keyword>
<evidence type="ECO:0000313" key="1">
    <source>
        <dbReference type="EMBL" id="KAJ1189053.1"/>
    </source>
</evidence>
<comment type="caution">
    <text evidence="1">The sequence shown here is derived from an EMBL/GenBank/DDBJ whole genome shotgun (WGS) entry which is preliminary data.</text>
</comment>
<protein>
    <submittedName>
        <fullName evidence="1">Uncharacterized protein</fullName>
    </submittedName>
</protein>
<gene>
    <name evidence="1" type="ORF">NDU88_005804</name>
</gene>
<evidence type="ECO:0000313" key="2">
    <source>
        <dbReference type="Proteomes" id="UP001066276"/>
    </source>
</evidence>
<proteinExistence type="predicted"/>
<dbReference type="EMBL" id="JANPWB010000005">
    <property type="protein sequence ID" value="KAJ1189053.1"/>
    <property type="molecule type" value="Genomic_DNA"/>
</dbReference>
<reference evidence="1" key="1">
    <citation type="journal article" date="2022" name="bioRxiv">
        <title>Sequencing and chromosome-scale assembly of the giantPleurodeles waltlgenome.</title>
        <authorList>
            <person name="Brown T."/>
            <person name="Elewa A."/>
            <person name="Iarovenko S."/>
            <person name="Subramanian E."/>
            <person name="Araus A.J."/>
            <person name="Petzold A."/>
            <person name="Susuki M."/>
            <person name="Suzuki K.-i.T."/>
            <person name="Hayashi T."/>
            <person name="Toyoda A."/>
            <person name="Oliveira C."/>
            <person name="Osipova E."/>
            <person name="Leigh N.D."/>
            <person name="Simon A."/>
            <person name="Yun M.H."/>
        </authorList>
    </citation>
    <scope>NUCLEOTIDE SEQUENCE</scope>
    <source>
        <strain evidence="1">20211129_DDA</strain>
        <tissue evidence="1">Liver</tissue>
    </source>
</reference>